<feature type="region of interest" description="Disordered" evidence="16">
    <location>
        <begin position="1359"/>
        <end position="1382"/>
    </location>
</feature>
<feature type="compositionally biased region" description="Basic residues" evidence="16">
    <location>
        <begin position="887"/>
        <end position="900"/>
    </location>
</feature>
<dbReference type="GO" id="GO:0006310">
    <property type="term" value="P:DNA recombination"/>
    <property type="evidence" value="ECO:0007669"/>
    <property type="project" value="UniProtKB-KW"/>
</dbReference>
<evidence type="ECO:0000256" key="10">
    <source>
        <dbReference type="ARBA" id="ARBA00022763"/>
    </source>
</evidence>
<dbReference type="SUPFAM" id="SSF51045">
    <property type="entry name" value="WW domain"/>
    <property type="match status" value="1"/>
</dbReference>
<protein>
    <recommendedName>
        <fullName evidence="5">[histone H3]-lysine(36) N-trimethyltransferase</fullName>
        <ecNumber evidence="5">2.1.1.359</ecNumber>
    </recommendedName>
</protein>
<comment type="cofactor">
    <cofactor evidence="1">
        <name>Mg(2+)</name>
        <dbReference type="ChEBI" id="CHEBI:18420"/>
    </cofactor>
</comment>
<dbReference type="CDD" id="cd00201">
    <property type="entry name" value="WW"/>
    <property type="match status" value="1"/>
</dbReference>
<dbReference type="GO" id="GO:0032259">
    <property type="term" value="P:methylation"/>
    <property type="evidence" value="ECO:0007669"/>
    <property type="project" value="UniProtKB-KW"/>
</dbReference>
<feature type="domain" description="Post-SET" evidence="19">
    <location>
        <begin position="826"/>
        <end position="842"/>
    </location>
</feature>
<dbReference type="InterPro" id="IPR006166">
    <property type="entry name" value="ERCC4_domain"/>
</dbReference>
<dbReference type="CDD" id="cd20074">
    <property type="entry name" value="XPF_nuclease_Mus81"/>
    <property type="match status" value="1"/>
</dbReference>
<keyword evidence="12" id="KW-0804">Transcription</keyword>
<dbReference type="InterPro" id="IPR006560">
    <property type="entry name" value="AWS_dom"/>
</dbReference>
<dbReference type="InterPro" id="IPR001202">
    <property type="entry name" value="WW_dom"/>
</dbReference>
<keyword evidence="6" id="KW-0158">Chromosome</keyword>
<dbReference type="PROSITE" id="PS50020">
    <property type="entry name" value="WW_DOMAIN_2"/>
    <property type="match status" value="1"/>
</dbReference>
<dbReference type="PANTHER" id="PTHR46711">
    <property type="entry name" value="HISTONE-LYSINE N-METHYLTRANSFERASE SETD2"/>
    <property type="match status" value="1"/>
</dbReference>
<dbReference type="InterPro" id="IPR003616">
    <property type="entry name" value="Post-SET_dom"/>
</dbReference>
<comment type="subcellular location">
    <subcellularLocation>
        <location evidence="3">Chromosome</location>
    </subcellularLocation>
    <subcellularLocation>
        <location evidence="2">Nucleus</location>
    </subcellularLocation>
</comment>
<dbReference type="GO" id="GO:0004518">
    <property type="term" value="F:nuclease activity"/>
    <property type="evidence" value="ECO:0007669"/>
    <property type="project" value="InterPro"/>
</dbReference>
<dbReference type="InterPro" id="IPR013257">
    <property type="entry name" value="SRI"/>
</dbReference>
<evidence type="ECO:0000259" key="18">
    <source>
        <dbReference type="PROSITE" id="PS50280"/>
    </source>
</evidence>
<evidence type="ECO:0000256" key="1">
    <source>
        <dbReference type="ARBA" id="ARBA00001946"/>
    </source>
</evidence>
<accession>A0A498S1W6</accession>
<dbReference type="Gene3D" id="3.40.50.10130">
    <property type="match status" value="1"/>
</dbReference>
<evidence type="ECO:0000256" key="2">
    <source>
        <dbReference type="ARBA" id="ARBA00004123"/>
    </source>
</evidence>
<comment type="similarity">
    <text evidence="4">Belongs to the XPF family.</text>
</comment>
<dbReference type="OrthoDB" id="5838894at2759"/>
<dbReference type="Pfam" id="PF00397">
    <property type="entry name" value="WW"/>
    <property type="match status" value="1"/>
</dbReference>
<dbReference type="GO" id="GO:0005694">
    <property type="term" value="C:chromosome"/>
    <property type="evidence" value="ECO:0007669"/>
    <property type="project" value="UniProtKB-SubCell"/>
</dbReference>
<evidence type="ECO:0000256" key="4">
    <source>
        <dbReference type="ARBA" id="ARBA00010015"/>
    </source>
</evidence>
<evidence type="ECO:0000256" key="6">
    <source>
        <dbReference type="ARBA" id="ARBA00022454"/>
    </source>
</evidence>
<dbReference type="SMART" id="SM00891">
    <property type="entry name" value="ERCC4"/>
    <property type="match status" value="1"/>
</dbReference>
<evidence type="ECO:0000256" key="8">
    <source>
        <dbReference type="ARBA" id="ARBA00022679"/>
    </source>
</evidence>
<dbReference type="SUPFAM" id="SSF82199">
    <property type="entry name" value="SET domain"/>
    <property type="match status" value="2"/>
</dbReference>
<dbReference type="Gene3D" id="1.10.1740.100">
    <property type="entry name" value="Set2, Rpb1 interacting domain"/>
    <property type="match status" value="1"/>
</dbReference>
<dbReference type="GO" id="GO:0006281">
    <property type="term" value="P:DNA repair"/>
    <property type="evidence" value="ECO:0007669"/>
    <property type="project" value="UniProtKB-KW"/>
</dbReference>
<dbReference type="InterPro" id="IPR046341">
    <property type="entry name" value="SET_dom_sf"/>
</dbReference>
<evidence type="ECO:0000256" key="16">
    <source>
        <dbReference type="SAM" id="MobiDB-lite"/>
    </source>
</evidence>
<evidence type="ECO:0000313" key="22">
    <source>
        <dbReference type="Proteomes" id="UP000276991"/>
    </source>
</evidence>
<keyword evidence="10" id="KW-0227">DNA damage</keyword>
<proteinExistence type="inferred from homology"/>
<name>A0A498S1W6_ACAVI</name>
<dbReference type="GO" id="GO:0005634">
    <property type="term" value="C:nucleus"/>
    <property type="evidence" value="ECO:0007669"/>
    <property type="project" value="UniProtKB-SubCell"/>
</dbReference>
<dbReference type="Pfam" id="PF17907">
    <property type="entry name" value="AWS"/>
    <property type="match status" value="1"/>
</dbReference>
<dbReference type="InterPro" id="IPR011335">
    <property type="entry name" value="Restrct_endonuc-II-like"/>
</dbReference>
<evidence type="ECO:0000256" key="13">
    <source>
        <dbReference type="ARBA" id="ARBA00023172"/>
    </source>
</evidence>
<dbReference type="Pfam" id="PF08236">
    <property type="entry name" value="SRI"/>
    <property type="match status" value="1"/>
</dbReference>
<evidence type="ECO:0000256" key="5">
    <source>
        <dbReference type="ARBA" id="ARBA00012178"/>
    </source>
</evidence>
<dbReference type="PROSITE" id="PS50280">
    <property type="entry name" value="SET"/>
    <property type="match status" value="1"/>
</dbReference>
<dbReference type="SMART" id="SM00456">
    <property type="entry name" value="WW"/>
    <property type="match status" value="1"/>
</dbReference>
<evidence type="ECO:0000259" key="17">
    <source>
        <dbReference type="PROSITE" id="PS50020"/>
    </source>
</evidence>
<dbReference type="GO" id="GO:0003677">
    <property type="term" value="F:DNA binding"/>
    <property type="evidence" value="ECO:0007669"/>
    <property type="project" value="InterPro"/>
</dbReference>
<evidence type="ECO:0000256" key="11">
    <source>
        <dbReference type="ARBA" id="ARBA00023015"/>
    </source>
</evidence>
<dbReference type="PANTHER" id="PTHR46711:SF1">
    <property type="entry name" value="HISTONE-LYSINE N-METHYLTRANSFERASE SETD2"/>
    <property type="match status" value="1"/>
</dbReference>
<feature type="compositionally biased region" description="Acidic residues" evidence="16">
    <location>
        <begin position="844"/>
        <end position="870"/>
    </location>
</feature>
<dbReference type="Proteomes" id="UP000276991">
    <property type="component" value="Unassembled WGS sequence"/>
</dbReference>
<dbReference type="Gene3D" id="1.10.150.670">
    <property type="entry name" value="Crossover junction endonuclease EME1, DNA-binding domain"/>
    <property type="match status" value="1"/>
</dbReference>
<dbReference type="Pfam" id="PF00856">
    <property type="entry name" value="SET"/>
    <property type="match status" value="1"/>
</dbReference>
<evidence type="ECO:0000259" key="19">
    <source>
        <dbReference type="PROSITE" id="PS50868"/>
    </source>
</evidence>
<gene>
    <name evidence="21" type="ORF">NAV_LOCUS94</name>
</gene>
<sequence>MAVEEEMEREEQSICAVDLKLPGCTTASASAAPSLDVACKQKNAKDMSIKLMKQRWLMEEVDEKKDSTEIVDMDVDEKDEYEIISEMEKPSNFLTQRDVENEEPETIGINMHSSGNIASLEVKKPSRWDVGAPFCIQLNDALTSNTNETVGKKCTTGLDEARSGAYDKKTGENERKKISINEMLKIASTKIEGCISQSSNCVDLSLDKIAPPCDPCDIALPPEPSELSGNASCAVSRITEDDVASEAVLDKGKVIIKWKFTKTSKELPTGDVKIWEPEVKLRELSKLYSEEQAKSTIRYTETSVDVRSVAGSLECDTGRDSLHAKSLNQQSTDLGEIVFTCSPKPKSNIQLQDNTTSSIEQKKSDYIMHEVQFLENQCVKQEAASQKTSEGQSMLNKNFGSNCNSVAETVLFCPKLQYDHNLEMNSVALVDNETTTVAESNVQRTVASWFAMHFPQELQLNESKLPSEPISFPQQQWRMDACKIETNGEGEQESSISSVSSATSISMYSFNSPKTLSSLDHGHLRTAEGRKQISENADTVNIPTDSTSLINEESLLPEAALTLDDDERELDIPTIQVPLMQLKPTVQPPQYEHLDENIILCDESLIKEAKVVRCFCEPTSLEIAEGRGCVSGCINRELYTECGSRCPSGVGCANRRFHNKQYAKVEVFNAGVKGWGLRAAEPLEPYVLPSSFNNHFFVSNAEDKASVIYFYFRHTHSVSENFSGRFIIEYVGEVIDADEMIRRGRRYGKDPKHVHHYLMALKNGAVIDATAKGNVSRFINHSCDPNCESQKWTVDRQLRVGFFVIKSIALGEEIVFDYQLERYGRKAQRCFCGAANCRGRIGDDSESEEGEEDKISDEAEVEESDTDDEIPMAKRKFKSEKKEKSSRIAKKRKRQPSAKRCNKAIVNALSRGPPRNRTQVRDLVRLMVQVEQAPQRSSLIQCIRFAHPDVLRLFIQESGLRLLYVFLATDYPIDDEKSVLQLQIKSLDLLDVMPIVNKNQIIDSHLASTVEKIAGKRGPVDEVVEDVVGRLVDAVCCDVPSTSKCSALTLSKDPDPVIESLHYEMVSKAAKLMGKWRDLREEYRIPRRERTDPVHTQHDISRYVRKIDEDEKSKRVIVDKKDDGSTLWRLNGFGPPPKKRCFDRRRFSKPDLPIFVKDLTHLENEDFKQSPVTVTDLSRINEDDECENRPKRRRSRFDIVGERNPSSMYELYATDCDFYAPPPPKLLPEALFAAGLPDSINFSYSERPFPEFFDWNAVYAKYDPSSAAYQQFIDYYQQQQYPMMGMLLTPQSTAEITNILEAPSPPPPKLPKTPEENPNMLTIGPIDMENPTDEDIEMLEKHLVTLRAKRAEIRKRLQEAQKRESNDMSGVPPPPPPSQTKQSLWIQATTEEGAVYYYNRETRESVWTLPDESEGGNASADTTTDRIDTRATFKVEIVKYVGGMLEPIRKLKFASADDYKYVLRKLTHTILEKELKRVGETELKVTESVRDKARKFVAEYLARLGDGQYSRKNKRFRVLSIVTKRLMNRVKIRRIFPRNKFYIGLLMDWKESVNDRNFRSVLCRALINLKAYPLDIATFTDLKNIRGDHLFFYIGAMPSLITIPGQIRQALKDACIGDQIARKLEEAWNVFCSQNLTIPSLKQIDQMKKGEFLQFLNRSCFLEKKSEPSQAGEALHADNVNFIKSRNVKDLTQCLDVENMKPSHSRIRKRFIRTAQPLQLSKKALEIEDISGSSLIINEPCCGEVQVVRRPAALNVKMMDYVAEDVGRTSLTAEDDKLEQVCTLSQECDDSIIYHPSTFSTAQIILIIDNRESANARKFQQMCNLFQRKKILYEMRSLSVGDYLWIMRMCDGTEMVLDTIVERKTLDDLWYEEQKQRLISVGIPNIVYILEGSTVSEPALEQALVTTHPNCRFLIYCTSDVEHTSLVLFKISERLIKKATIKELTGMSFEKFQKTSKKTQSRSVKDVFLRQLVVCPQISVQKASLIVDRFPSFAALAGFYASLPKQHRATALSEKLGITKGASANLAKFYSEV</sequence>
<dbReference type="SUPFAM" id="SSF52980">
    <property type="entry name" value="Restriction endonuclease-like"/>
    <property type="match status" value="1"/>
</dbReference>
<evidence type="ECO:0000256" key="7">
    <source>
        <dbReference type="ARBA" id="ARBA00022603"/>
    </source>
</evidence>
<keyword evidence="8" id="KW-0808">Transferase</keyword>
<evidence type="ECO:0000256" key="9">
    <source>
        <dbReference type="ARBA" id="ARBA00022691"/>
    </source>
</evidence>
<dbReference type="Gene3D" id="2.20.70.10">
    <property type="match status" value="1"/>
</dbReference>
<dbReference type="EMBL" id="UPTC01000005">
    <property type="protein sequence ID" value="VBB25264.1"/>
    <property type="molecule type" value="Genomic_DNA"/>
</dbReference>
<dbReference type="GO" id="GO:0006355">
    <property type="term" value="P:regulation of DNA-templated transcription"/>
    <property type="evidence" value="ECO:0007669"/>
    <property type="project" value="InterPro"/>
</dbReference>
<evidence type="ECO:0000256" key="12">
    <source>
        <dbReference type="ARBA" id="ARBA00023163"/>
    </source>
</evidence>
<dbReference type="SMART" id="SM00508">
    <property type="entry name" value="PostSET"/>
    <property type="match status" value="1"/>
</dbReference>
<evidence type="ECO:0000256" key="3">
    <source>
        <dbReference type="ARBA" id="ARBA00004286"/>
    </source>
</evidence>
<dbReference type="InterPro" id="IPR042294">
    <property type="entry name" value="SETD2_animal"/>
</dbReference>
<evidence type="ECO:0000256" key="15">
    <source>
        <dbReference type="ARBA" id="ARBA00023242"/>
    </source>
</evidence>
<evidence type="ECO:0000256" key="14">
    <source>
        <dbReference type="ARBA" id="ARBA00023204"/>
    </source>
</evidence>
<feature type="domain" description="SET" evidence="18">
    <location>
        <begin position="663"/>
        <end position="819"/>
    </location>
</feature>
<feature type="domain" description="AWS" evidence="20">
    <location>
        <begin position="609"/>
        <end position="661"/>
    </location>
</feature>
<evidence type="ECO:0000313" key="21">
    <source>
        <dbReference type="EMBL" id="VBB25264.1"/>
    </source>
</evidence>
<dbReference type="SMART" id="SM00570">
    <property type="entry name" value="AWS"/>
    <property type="match status" value="1"/>
</dbReference>
<keyword evidence="11" id="KW-0805">Transcription regulation</keyword>
<dbReference type="STRING" id="6277.A0A498S1W6"/>
<keyword evidence="9" id="KW-0949">S-adenosyl-L-methionine</keyword>
<keyword evidence="14" id="KW-0234">DNA repair</keyword>
<dbReference type="PROSITE" id="PS50868">
    <property type="entry name" value="POST_SET"/>
    <property type="match status" value="1"/>
</dbReference>
<dbReference type="SMART" id="SM00317">
    <property type="entry name" value="SET"/>
    <property type="match status" value="1"/>
</dbReference>
<feature type="domain" description="WW" evidence="17">
    <location>
        <begin position="1379"/>
        <end position="1412"/>
    </location>
</feature>
<dbReference type="InterPro" id="IPR042530">
    <property type="entry name" value="EME1/EME2_C"/>
</dbReference>
<dbReference type="PROSITE" id="PS51215">
    <property type="entry name" value="AWS"/>
    <property type="match status" value="1"/>
</dbReference>
<keyword evidence="7" id="KW-0489">Methyltransferase</keyword>
<organism evidence="21 22">
    <name type="scientific">Acanthocheilonema viteae</name>
    <name type="common">Filarial nematode worm</name>
    <name type="synonym">Dipetalonema viteae</name>
    <dbReference type="NCBI Taxonomy" id="6277"/>
    <lineage>
        <taxon>Eukaryota</taxon>
        <taxon>Metazoa</taxon>
        <taxon>Ecdysozoa</taxon>
        <taxon>Nematoda</taxon>
        <taxon>Chromadorea</taxon>
        <taxon>Rhabditida</taxon>
        <taxon>Spirurina</taxon>
        <taxon>Spiruromorpha</taxon>
        <taxon>Filarioidea</taxon>
        <taxon>Onchocercidae</taxon>
        <taxon>Acanthocheilonema</taxon>
    </lineage>
</organism>
<dbReference type="InterPro" id="IPR001214">
    <property type="entry name" value="SET_dom"/>
</dbReference>
<evidence type="ECO:0000259" key="20">
    <source>
        <dbReference type="PROSITE" id="PS51215"/>
    </source>
</evidence>
<keyword evidence="13" id="KW-0233">DNA recombination</keyword>
<dbReference type="EC" id="2.1.1.359" evidence="5"/>
<dbReference type="Pfam" id="PF02732">
    <property type="entry name" value="ERCC4"/>
    <property type="match status" value="1"/>
</dbReference>
<dbReference type="InterPro" id="IPR047416">
    <property type="entry name" value="XPF_nuclease_Mus81"/>
</dbReference>
<keyword evidence="15" id="KW-0539">Nucleus</keyword>
<keyword evidence="22" id="KW-1185">Reference proteome</keyword>
<dbReference type="Gene3D" id="2.170.270.10">
    <property type="entry name" value="SET domain"/>
    <property type="match status" value="1"/>
</dbReference>
<feature type="region of interest" description="Disordered" evidence="16">
    <location>
        <begin position="842"/>
        <end position="900"/>
    </location>
</feature>
<dbReference type="GO" id="GO:0140955">
    <property type="term" value="F:histone H3K36 trimethyltransferase activity"/>
    <property type="evidence" value="ECO:0007669"/>
    <property type="project" value="UniProtKB-EC"/>
</dbReference>
<dbReference type="InterPro" id="IPR036020">
    <property type="entry name" value="WW_dom_sf"/>
</dbReference>
<reference evidence="21 22" key="1">
    <citation type="submission" date="2018-08" db="EMBL/GenBank/DDBJ databases">
        <authorList>
            <person name="Laetsch R D."/>
            <person name="Stevens L."/>
            <person name="Kumar S."/>
            <person name="Blaxter L. M."/>
        </authorList>
    </citation>
    <scope>NUCLEOTIDE SEQUENCE [LARGE SCALE GENOMIC DNA]</scope>
</reference>
<dbReference type="InterPro" id="IPR038190">
    <property type="entry name" value="SRI_sf"/>
</dbReference>